<keyword evidence="2" id="KW-1003">Cell membrane</keyword>
<feature type="transmembrane region" description="Helical" evidence="6">
    <location>
        <begin position="715"/>
        <end position="736"/>
    </location>
</feature>
<evidence type="ECO:0000256" key="4">
    <source>
        <dbReference type="ARBA" id="ARBA00022989"/>
    </source>
</evidence>
<evidence type="ECO:0000256" key="1">
    <source>
        <dbReference type="ARBA" id="ARBA00004651"/>
    </source>
</evidence>
<name>A0ABM7T6R9_9CLOT</name>
<feature type="domain" description="ABC3 transporter permease C-terminal" evidence="7">
    <location>
        <begin position="267"/>
        <end position="385"/>
    </location>
</feature>
<reference evidence="9" key="1">
    <citation type="submission" date="2021-07" db="EMBL/GenBank/DDBJ databases">
        <title>Complete genome sequencing of a Clostridium isolate.</title>
        <authorList>
            <person name="Ueki A."/>
            <person name="Tonouchi A."/>
        </authorList>
    </citation>
    <scope>NUCLEOTIDE SEQUENCE [LARGE SCALE GENOMIC DNA]</scope>
    <source>
        <strain evidence="9">C5S11</strain>
    </source>
</reference>
<accession>A0ABM7T6R9</accession>
<keyword evidence="3 6" id="KW-0812">Transmembrane</keyword>
<dbReference type="InterPro" id="IPR038766">
    <property type="entry name" value="Membrane_comp_ABC_pdt"/>
</dbReference>
<evidence type="ECO:0000259" key="7">
    <source>
        <dbReference type="Pfam" id="PF02687"/>
    </source>
</evidence>
<evidence type="ECO:0000256" key="6">
    <source>
        <dbReference type="SAM" id="Phobius"/>
    </source>
</evidence>
<dbReference type="Proteomes" id="UP000824633">
    <property type="component" value="Chromosome"/>
</dbReference>
<sequence length="841" mass="94300">MNLLRIAIFNIKKKKSSTISLTILILLASLFLNIGLNISSNISSFYNNKVEELHGPHYIALFENNNYNPAYLDFLKNDERVVESETEEVIYMEETEWTNSNNKDDKIPFRTIIQNMDRQNKLGGYKLIEQIEVSDNEAIYLPIYFKGSNYSLGDKLKIECKNKEYTYTIAGFYETTVFGTINFGAFKAYLKDEAYENLYQKIGGAKIISARMKTSDMSSLVAKDFDKATKEMITSTDSKQTIFESNYEETKMGNTLMAQMMSKILVIFSIIIVVISVLVVRFRIRNDIEENMHNIGTLGALGYTSRQILTIYILEFVLISLVGVLVGIVCSYAIMPVLSKSLTYLVGALWRNTVHLIIDIKTIFSILLLVFIISYFAARAIKKYPPIIAFHGGIKAHNFRKNYFPLEKGIGNIHIKLSLKGFMSCVHQNIITGTIILGVTFATVFCTVLYLNFGQDYTAIAKMSGYELSNIQIKTTKNTSTEKFAKEIETMKDVRKTSFLDSMKINVDDIEIDTQISDDFSKMEYINVYEGKFPEYENEIVITGLLAENLNKKIGDTVTVRSGGYGGKYIITGFMQTTSGFGKISLINNEGIKRIMPGYSKRTINVYLNEGVDEQSFIKEVNKKYGKSTSEAALGSQVSGDDEYSKVKKIAEEKVANLLKLYNVDSVDYALMVDGKIVVSGNSNIYKIEKITNMKTQLGNQLGSMSTTISSLSKIIAVATMVIIALILSFMIKAMIIKRKVEFGTFKAIGYTTKELMIQIALSFMPTAILGTIIGTIVGYLAVNPLLTIALHSIGISQFETTINVMALIGVIILIIGFTFLVAMVEAYKVKKISVYELLTE</sequence>
<evidence type="ECO:0000313" key="9">
    <source>
        <dbReference type="Proteomes" id="UP000824633"/>
    </source>
</evidence>
<evidence type="ECO:0000256" key="3">
    <source>
        <dbReference type="ARBA" id="ARBA00022692"/>
    </source>
</evidence>
<dbReference type="Pfam" id="PF02687">
    <property type="entry name" value="FtsX"/>
    <property type="match status" value="2"/>
</dbReference>
<feature type="transmembrane region" description="Helical" evidence="6">
    <location>
        <begin position="354"/>
        <end position="378"/>
    </location>
</feature>
<evidence type="ECO:0000256" key="5">
    <source>
        <dbReference type="ARBA" id="ARBA00023136"/>
    </source>
</evidence>
<feature type="transmembrane region" description="Helical" evidence="6">
    <location>
        <begin position="311"/>
        <end position="334"/>
    </location>
</feature>
<dbReference type="EMBL" id="AP024849">
    <property type="protein sequence ID" value="BCZ47709.1"/>
    <property type="molecule type" value="Genomic_DNA"/>
</dbReference>
<feature type="transmembrane region" description="Helical" evidence="6">
    <location>
        <begin position="756"/>
        <end position="783"/>
    </location>
</feature>
<dbReference type="PANTHER" id="PTHR30287">
    <property type="entry name" value="MEMBRANE COMPONENT OF PREDICTED ABC SUPERFAMILY METABOLITE UPTAKE TRANSPORTER"/>
    <property type="match status" value="1"/>
</dbReference>
<comment type="subcellular location">
    <subcellularLocation>
        <location evidence="1">Cell membrane</location>
        <topology evidence="1">Multi-pass membrane protein</topology>
    </subcellularLocation>
</comment>
<proteinExistence type="predicted"/>
<dbReference type="PANTHER" id="PTHR30287:SF2">
    <property type="entry name" value="BLL1001 PROTEIN"/>
    <property type="match status" value="1"/>
</dbReference>
<keyword evidence="4 6" id="KW-1133">Transmembrane helix</keyword>
<evidence type="ECO:0000313" key="8">
    <source>
        <dbReference type="EMBL" id="BCZ47709.1"/>
    </source>
</evidence>
<gene>
    <name evidence="8" type="ORF">psyc5s11_37760</name>
</gene>
<protein>
    <recommendedName>
        <fullName evidence="7">ABC3 transporter permease C-terminal domain-containing protein</fullName>
    </recommendedName>
</protein>
<feature type="transmembrane region" description="Helical" evidence="6">
    <location>
        <begin position="264"/>
        <end position="284"/>
    </location>
</feature>
<evidence type="ECO:0000256" key="2">
    <source>
        <dbReference type="ARBA" id="ARBA00022475"/>
    </source>
</evidence>
<dbReference type="RefSeq" id="WP_224034033.1">
    <property type="nucleotide sequence ID" value="NZ_AP024849.1"/>
</dbReference>
<dbReference type="InterPro" id="IPR003838">
    <property type="entry name" value="ABC3_permease_C"/>
</dbReference>
<keyword evidence="9" id="KW-1185">Reference proteome</keyword>
<feature type="transmembrane region" description="Helical" evidence="6">
    <location>
        <begin position="803"/>
        <end position="825"/>
    </location>
</feature>
<feature type="domain" description="ABC3 transporter permease C-terminal" evidence="7">
    <location>
        <begin position="715"/>
        <end position="834"/>
    </location>
</feature>
<feature type="transmembrane region" description="Helical" evidence="6">
    <location>
        <begin position="430"/>
        <end position="453"/>
    </location>
</feature>
<organism evidence="8 9">
    <name type="scientific">Clostridium gelidum</name>
    <dbReference type="NCBI Taxonomy" id="704125"/>
    <lineage>
        <taxon>Bacteria</taxon>
        <taxon>Bacillati</taxon>
        <taxon>Bacillota</taxon>
        <taxon>Clostridia</taxon>
        <taxon>Eubacteriales</taxon>
        <taxon>Clostridiaceae</taxon>
        <taxon>Clostridium</taxon>
    </lineage>
</organism>
<keyword evidence="5 6" id="KW-0472">Membrane</keyword>